<dbReference type="SUPFAM" id="SSF53448">
    <property type="entry name" value="Nucleotide-diphospho-sugar transferases"/>
    <property type="match status" value="1"/>
</dbReference>
<dbReference type="InterPro" id="IPR029044">
    <property type="entry name" value="Nucleotide-diphossugar_trans"/>
</dbReference>
<accession>A0AAV3QPA9</accession>
<protein>
    <submittedName>
        <fullName evidence="1">Uncharacterized protein</fullName>
    </submittedName>
</protein>
<dbReference type="PANTHER" id="PTHR33604:SF3">
    <property type="entry name" value="OSJNBA0004B13.7 PROTEIN"/>
    <property type="match status" value="1"/>
</dbReference>
<dbReference type="AlphaFoldDB" id="A0AAV3QPA9"/>
<keyword evidence="2" id="KW-1185">Reference proteome</keyword>
<dbReference type="EMBL" id="BAABME010005416">
    <property type="protein sequence ID" value="GAA0165564.1"/>
    <property type="molecule type" value="Genomic_DNA"/>
</dbReference>
<reference evidence="1 2" key="1">
    <citation type="submission" date="2024-01" db="EMBL/GenBank/DDBJ databases">
        <title>The complete chloroplast genome sequence of Lithospermum erythrorhizon: insights into the phylogenetic relationship among Boraginaceae species and the maternal lineages of purple gromwells.</title>
        <authorList>
            <person name="Okada T."/>
            <person name="Watanabe K."/>
        </authorList>
    </citation>
    <scope>NUCLEOTIDE SEQUENCE [LARGE SCALE GENOMIC DNA]</scope>
</reference>
<name>A0AAV3QPA9_LITER</name>
<dbReference type="PANTHER" id="PTHR33604">
    <property type="entry name" value="OSJNBA0004B13.7 PROTEIN"/>
    <property type="match status" value="1"/>
</dbReference>
<gene>
    <name evidence="1" type="ORF">LIER_20940</name>
</gene>
<organism evidence="1 2">
    <name type="scientific">Lithospermum erythrorhizon</name>
    <name type="common">Purple gromwell</name>
    <name type="synonym">Lithospermum officinale var. erythrorhizon</name>
    <dbReference type="NCBI Taxonomy" id="34254"/>
    <lineage>
        <taxon>Eukaryota</taxon>
        <taxon>Viridiplantae</taxon>
        <taxon>Streptophyta</taxon>
        <taxon>Embryophyta</taxon>
        <taxon>Tracheophyta</taxon>
        <taxon>Spermatophyta</taxon>
        <taxon>Magnoliopsida</taxon>
        <taxon>eudicotyledons</taxon>
        <taxon>Gunneridae</taxon>
        <taxon>Pentapetalae</taxon>
        <taxon>asterids</taxon>
        <taxon>lamiids</taxon>
        <taxon>Boraginales</taxon>
        <taxon>Boraginaceae</taxon>
        <taxon>Boraginoideae</taxon>
        <taxon>Lithospermeae</taxon>
        <taxon>Lithospermum</taxon>
    </lineage>
</organism>
<proteinExistence type="predicted"/>
<evidence type="ECO:0000313" key="1">
    <source>
        <dbReference type="EMBL" id="GAA0165564.1"/>
    </source>
</evidence>
<sequence>MATLPNKSLLPLFFFFLLLISSLFLLSLYPTSPPTPTPPPTLPRPHPKFTLIIKLLTFNRLSALSRCLLSLASAQYDDNIVHLHIYIDHFNISSIGFVEIDQRLNLAKEILGFVNDFEWGFGEKVVHYRTGNAGLQGQWLECWWPSSDHEYAFVVEDDLEVSPLYYRFLKGLILNYYYYNESNFSPMVYGASLQRPRFVPGKHGNKIQLDSDTHLFLYQLVGTWGQLLFPKPWKEFRLWYDDHKAKQIRPILDGMVTTGWYKKMGDKIWTPWFIKFIHSRGYFNIYTNFLGERALSVSHRDAGVNYAKTVGPDSNLVDETSTDLNLMDLAPLSRLKWYDFCFREVLPYRIIKSSNEFESVAQSVQKSDTILLVSVYGVSELITVNLLCHFQKLNIYNYILLGPKSDFMVDLARRGHPVIDADQLFENIGHQKLLKIQKAGEELIKEFMVKSFVIKKCLELGYITWIVDANIIPLSNDSFSNVLDPNIDFHVSETSKLLCVKGSSSAKKIWVDEFVYKVVAIAESSRLKDSSSIGENFVFTVKQLLQQMSIKFVVLDDARFVLNMDGIHDNQTLSRNLEKIVSWPSKMNSDIIKKKLRNFNMWALDEDRSCSAVVCHRS</sequence>
<comment type="caution">
    <text evidence="1">The sequence shown here is derived from an EMBL/GenBank/DDBJ whole genome shotgun (WGS) entry which is preliminary data.</text>
</comment>
<dbReference type="Gene3D" id="3.90.550.10">
    <property type="entry name" value="Spore Coat Polysaccharide Biosynthesis Protein SpsA, Chain A"/>
    <property type="match status" value="1"/>
</dbReference>
<evidence type="ECO:0000313" key="2">
    <source>
        <dbReference type="Proteomes" id="UP001454036"/>
    </source>
</evidence>
<dbReference type="Proteomes" id="UP001454036">
    <property type="component" value="Unassembled WGS sequence"/>
</dbReference>